<accession>A0A6A6N569</accession>
<dbReference type="PANTHER" id="PTHR24128">
    <property type="entry name" value="HOMEOBOX PROTEIN WARIAI"/>
    <property type="match status" value="1"/>
</dbReference>
<dbReference type="Pfam" id="PF12796">
    <property type="entry name" value="Ank_2"/>
    <property type="match status" value="1"/>
</dbReference>
<dbReference type="EMBL" id="JAAGAX010000003">
    <property type="protein sequence ID" value="KAF2321301.1"/>
    <property type="molecule type" value="Genomic_DNA"/>
</dbReference>
<dbReference type="Proteomes" id="UP000467840">
    <property type="component" value="Chromosome 10"/>
</dbReference>
<keyword evidence="2" id="KW-1185">Reference proteome</keyword>
<reference evidence="1 2" key="1">
    <citation type="journal article" date="2020" name="Mol. Plant">
        <title>The Chromosome-Based Rubber Tree Genome Provides New Insights into Spurge Genome Evolution and Rubber Biosynthesis.</title>
        <authorList>
            <person name="Liu J."/>
            <person name="Shi C."/>
            <person name="Shi C.C."/>
            <person name="Li W."/>
            <person name="Zhang Q.J."/>
            <person name="Zhang Y."/>
            <person name="Li K."/>
            <person name="Lu H.F."/>
            <person name="Shi C."/>
            <person name="Zhu S.T."/>
            <person name="Xiao Z.Y."/>
            <person name="Nan H."/>
            <person name="Yue Y."/>
            <person name="Zhu X.G."/>
            <person name="Wu Y."/>
            <person name="Hong X.N."/>
            <person name="Fan G.Y."/>
            <person name="Tong Y."/>
            <person name="Zhang D."/>
            <person name="Mao C.L."/>
            <person name="Liu Y.L."/>
            <person name="Hao S.J."/>
            <person name="Liu W.Q."/>
            <person name="Lv M.Q."/>
            <person name="Zhang H.B."/>
            <person name="Liu Y."/>
            <person name="Hu-Tang G.R."/>
            <person name="Wang J.P."/>
            <person name="Wang J.H."/>
            <person name="Sun Y.H."/>
            <person name="Ni S.B."/>
            <person name="Chen W.B."/>
            <person name="Zhang X.C."/>
            <person name="Jiao Y.N."/>
            <person name="Eichler E.E."/>
            <person name="Li G.H."/>
            <person name="Liu X."/>
            <person name="Gao L.Z."/>
        </authorList>
    </citation>
    <scope>NUCLEOTIDE SEQUENCE [LARGE SCALE GENOMIC DNA]</scope>
    <source>
        <strain evidence="2">cv. GT1</strain>
        <tissue evidence="1">Leaf</tissue>
    </source>
</reference>
<dbReference type="SMART" id="SM00248">
    <property type="entry name" value="ANK"/>
    <property type="match status" value="2"/>
</dbReference>
<dbReference type="AlphaFoldDB" id="A0A6A6N569"/>
<proteinExistence type="predicted"/>
<evidence type="ECO:0000313" key="1">
    <source>
        <dbReference type="EMBL" id="KAF2321301.1"/>
    </source>
</evidence>
<name>A0A6A6N569_HEVBR</name>
<organism evidence="1 2">
    <name type="scientific">Hevea brasiliensis</name>
    <name type="common">Para rubber tree</name>
    <name type="synonym">Siphonia brasiliensis</name>
    <dbReference type="NCBI Taxonomy" id="3981"/>
    <lineage>
        <taxon>Eukaryota</taxon>
        <taxon>Viridiplantae</taxon>
        <taxon>Streptophyta</taxon>
        <taxon>Embryophyta</taxon>
        <taxon>Tracheophyta</taxon>
        <taxon>Spermatophyta</taxon>
        <taxon>Magnoliopsida</taxon>
        <taxon>eudicotyledons</taxon>
        <taxon>Gunneridae</taxon>
        <taxon>Pentapetalae</taxon>
        <taxon>rosids</taxon>
        <taxon>fabids</taxon>
        <taxon>Malpighiales</taxon>
        <taxon>Euphorbiaceae</taxon>
        <taxon>Crotonoideae</taxon>
        <taxon>Micrandreae</taxon>
        <taxon>Hevea</taxon>
    </lineage>
</organism>
<dbReference type="Gene3D" id="1.25.40.20">
    <property type="entry name" value="Ankyrin repeat-containing domain"/>
    <property type="match status" value="1"/>
</dbReference>
<comment type="caution">
    <text evidence="1">The sequence shown here is derived from an EMBL/GenBank/DDBJ whole genome shotgun (WGS) entry which is preliminary data.</text>
</comment>
<gene>
    <name evidence="1" type="ORF">GH714_038547</name>
</gene>
<sequence>MSMDQRLTEAAQIRDIGERLRQAARAGDIDALHALIREDTRVLERVDENEDMLMVMWLIDVDGSLVRVKGKGGFTPLHHAAENGNLSILRECFKGYPESIKDVTFQGDTALHIAVKKHQKDAFEFLLMDWLRSSSFEDADFWEGELLNWKNKEGKTVLHIATSEHRWKIDISPSGSSDIEIEVEVFDVEIISG</sequence>
<dbReference type="PANTHER" id="PTHR24128:SF24">
    <property type="entry name" value="ANKYRIN REPEAT PROTEIN"/>
    <property type="match status" value="1"/>
</dbReference>
<dbReference type="SUPFAM" id="SSF48403">
    <property type="entry name" value="Ankyrin repeat"/>
    <property type="match status" value="1"/>
</dbReference>
<evidence type="ECO:0000313" key="2">
    <source>
        <dbReference type="Proteomes" id="UP000467840"/>
    </source>
</evidence>
<protein>
    <submittedName>
        <fullName evidence="1">Uncharacterized protein</fullName>
    </submittedName>
</protein>
<dbReference type="InterPro" id="IPR002110">
    <property type="entry name" value="Ankyrin_rpt"/>
</dbReference>
<dbReference type="InterPro" id="IPR036770">
    <property type="entry name" value="Ankyrin_rpt-contain_sf"/>
</dbReference>